<reference evidence="1 2" key="1">
    <citation type="submission" date="2017-09" db="EMBL/GenBank/DDBJ databases">
        <authorList>
            <person name="Varghese N."/>
            <person name="Submissions S."/>
        </authorList>
    </citation>
    <scope>NUCLEOTIDE SEQUENCE [LARGE SCALE GENOMIC DNA]</scope>
    <source>
        <strain evidence="1 2">OK806</strain>
    </source>
</reference>
<accession>A0A7Z7N680</accession>
<dbReference type="OrthoDB" id="9011891at2"/>
<sequence>MHRTIEPHDLDHVDLSHYQVIQVSDGQHSVVIWEGPLSLGDLRAGEVRPSLTDSASTLTIHVPNSLDAGRRRDICEHLWSRVVKRRDAGRNPQKRVQQG</sequence>
<protein>
    <submittedName>
        <fullName evidence="1">Uncharacterized protein</fullName>
    </submittedName>
</protein>
<organism evidence="1 2">
    <name type="scientific">Caballeronia arationis</name>
    <dbReference type="NCBI Taxonomy" id="1777142"/>
    <lineage>
        <taxon>Bacteria</taxon>
        <taxon>Pseudomonadati</taxon>
        <taxon>Pseudomonadota</taxon>
        <taxon>Betaproteobacteria</taxon>
        <taxon>Burkholderiales</taxon>
        <taxon>Burkholderiaceae</taxon>
        <taxon>Caballeronia</taxon>
    </lineage>
</organism>
<dbReference type="Proteomes" id="UP000219522">
    <property type="component" value="Unassembled WGS sequence"/>
</dbReference>
<proteinExistence type="predicted"/>
<gene>
    <name evidence="1" type="ORF">SAMN05446927_7140</name>
</gene>
<dbReference type="EMBL" id="OCSU01000003">
    <property type="protein sequence ID" value="SOE88525.1"/>
    <property type="molecule type" value="Genomic_DNA"/>
</dbReference>
<dbReference type="RefSeq" id="WP_062632098.1">
    <property type="nucleotide sequence ID" value="NZ_FCOG02000002.1"/>
</dbReference>
<dbReference type="AlphaFoldDB" id="A0A7Z7N680"/>
<evidence type="ECO:0000313" key="2">
    <source>
        <dbReference type="Proteomes" id="UP000219522"/>
    </source>
</evidence>
<keyword evidence="2" id="KW-1185">Reference proteome</keyword>
<comment type="caution">
    <text evidence="1">The sequence shown here is derived from an EMBL/GenBank/DDBJ whole genome shotgun (WGS) entry which is preliminary data.</text>
</comment>
<name>A0A7Z7N680_9BURK</name>
<evidence type="ECO:0000313" key="1">
    <source>
        <dbReference type="EMBL" id="SOE88525.1"/>
    </source>
</evidence>